<dbReference type="InterPro" id="IPR003599">
    <property type="entry name" value="Ig_sub"/>
</dbReference>
<dbReference type="Pfam" id="PF07686">
    <property type="entry name" value="V-set"/>
    <property type="match status" value="1"/>
</dbReference>
<dbReference type="InterPro" id="IPR036179">
    <property type="entry name" value="Ig-like_dom_sf"/>
</dbReference>
<dbReference type="EMBL" id="VCGU01000011">
    <property type="protein sequence ID" value="TRY67868.1"/>
    <property type="molecule type" value="Genomic_DNA"/>
</dbReference>
<organism evidence="4 5">
    <name type="scientific">Tigriopus californicus</name>
    <name type="common">Marine copepod</name>
    <dbReference type="NCBI Taxonomy" id="6832"/>
    <lineage>
        <taxon>Eukaryota</taxon>
        <taxon>Metazoa</taxon>
        <taxon>Ecdysozoa</taxon>
        <taxon>Arthropoda</taxon>
        <taxon>Crustacea</taxon>
        <taxon>Multicrustacea</taxon>
        <taxon>Hexanauplia</taxon>
        <taxon>Copepoda</taxon>
        <taxon>Harpacticoida</taxon>
        <taxon>Harpacticidae</taxon>
        <taxon>Tigriopus</taxon>
    </lineage>
</organism>
<accession>A0A553NQZ3</accession>
<feature type="chain" id="PRO_5022148726" description="Ig-like domain-containing protein" evidence="2">
    <location>
        <begin position="23"/>
        <end position="429"/>
    </location>
</feature>
<dbReference type="SMART" id="SM00409">
    <property type="entry name" value="IG"/>
    <property type="match status" value="2"/>
</dbReference>
<dbReference type="SUPFAM" id="SSF48726">
    <property type="entry name" value="Immunoglobulin"/>
    <property type="match status" value="2"/>
</dbReference>
<dbReference type="SMART" id="SM00406">
    <property type="entry name" value="IGv"/>
    <property type="match status" value="1"/>
</dbReference>
<feature type="domain" description="Ig-like" evidence="3">
    <location>
        <begin position="54"/>
        <end position="167"/>
    </location>
</feature>
<dbReference type="InterPro" id="IPR037448">
    <property type="entry name" value="Zig-8"/>
</dbReference>
<dbReference type="GO" id="GO:0050808">
    <property type="term" value="P:synapse organization"/>
    <property type="evidence" value="ECO:0007669"/>
    <property type="project" value="TreeGrafter"/>
</dbReference>
<name>A0A553NQZ3_TIGCA</name>
<feature type="signal peptide" evidence="2">
    <location>
        <begin position="1"/>
        <end position="22"/>
    </location>
</feature>
<dbReference type="PANTHER" id="PTHR23279">
    <property type="entry name" value="DEFECTIVE PROBOSCIS EXTENSION RESPONSE DPR -RELATED"/>
    <property type="match status" value="1"/>
</dbReference>
<evidence type="ECO:0000256" key="1">
    <source>
        <dbReference type="SAM" id="MobiDB-lite"/>
    </source>
</evidence>
<dbReference type="InterPro" id="IPR003598">
    <property type="entry name" value="Ig_sub2"/>
</dbReference>
<reference evidence="4 5" key="1">
    <citation type="journal article" date="2018" name="Nat. Ecol. Evol.">
        <title>Genomic signatures of mitonuclear coevolution across populations of Tigriopus californicus.</title>
        <authorList>
            <person name="Barreto F.S."/>
            <person name="Watson E.T."/>
            <person name="Lima T.G."/>
            <person name="Willett C.S."/>
            <person name="Edmands S."/>
            <person name="Li W."/>
            <person name="Burton R.S."/>
        </authorList>
    </citation>
    <scope>NUCLEOTIDE SEQUENCE [LARGE SCALE GENOMIC DNA]</scope>
    <source>
        <strain evidence="4 5">San Diego</strain>
    </source>
</reference>
<evidence type="ECO:0000259" key="3">
    <source>
        <dbReference type="PROSITE" id="PS50835"/>
    </source>
</evidence>
<dbReference type="AlphaFoldDB" id="A0A553NQZ3"/>
<evidence type="ECO:0000313" key="5">
    <source>
        <dbReference type="Proteomes" id="UP000318571"/>
    </source>
</evidence>
<comment type="caution">
    <text evidence="4">The sequence shown here is derived from an EMBL/GenBank/DDBJ whole genome shotgun (WGS) entry which is preliminary data.</text>
</comment>
<keyword evidence="5" id="KW-1185">Reference proteome</keyword>
<dbReference type="Gene3D" id="2.60.40.10">
    <property type="entry name" value="Immunoglobulins"/>
    <property type="match status" value="2"/>
</dbReference>
<protein>
    <recommendedName>
        <fullName evidence="3">Ig-like domain-containing protein</fullName>
    </recommendedName>
</protein>
<feature type="compositionally biased region" description="Low complexity" evidence="1">
    <location>
        <begin position="37"/>
        <end position="55"/>
    </location>
</feature>
<dbReference type="SMART" id="SM00408">
    <property type="entry name" value="IGc2"/>
    <property type="match status" value="2"/>
</dbReference>
<dbReference type="Proteomes" id="UP000318571">
    <property type="component" value="Chromosome 4"/>
</dbReference>
<keyword evidence="2" id="KW-0732">Signal</keyword>
<dbReference type="PROSITE" id="PS50835">
    <property type="entry name" value="IG_LIKE"/>
    <property type="match status" value="2"/>
</dbReference>
<proteinExistence type="predicted"/>
<evidence type="ECO:0000256" key="2">
    <source>
        <dbReference type="SAM" id="SignalP"/>
    </source>
</evidence>
<dbReference type="PANTHER" id="PTHR23279:SF36">
    <property type="entry name" value="DEFECTIVE PROBOSCIS EXTENSION RESPONSE 9, ISOFORM A"/>
    <property type="match status" value="1"/>
</dbReference>
<sequence length="429" mass="47953">MKSPFELSRLFYFCLAIPLVGCEISPLENGIKTHIDPSSPFGPSSPSSSDSRSPVLSNVVGSEYYQHGANNITRTKATLGRMASFKCTADKNLEGKKMVSWVRHRDVSLLAVGKFVYTSDSRFKVLHEPDSDEWFLVIKSVSYGDEGIYECQINAQPAYNSHKYMLSVVEPRTEILGEKDLFVDYASSLNLTCLVISPDPPAYVFWKQDQKLVEVSESSGSKGHHHRRRNLWSNGGQGRGYINTDNYDDSNLRIEFAQNHPRPGITLSSLLIKKVNASHSGLFTCLPSNSESQSIRVHVLKEIGSNVGVRDQVERVASASLVVVVEVPSWFLRDGSFALRPKFFRLSSVPPHISPSSEAHPIERQPTKLICLYRRFAPSGNPYHFLRSKSSSILGSHFKVGTPKWNLEHSSLPLQCCYYVPVLSSVKLE</sequence>
<dbReference type="InterPro" id="IPR013783">
    <property type="entry name" value="Ig-like_fold"/>
</dbReference>
<dbReference type="InterPro" id="IPR007110">
    <property type="entry name" value="Ig-like_dom"/>
</dbReference>
<gene>
    <name evidence="4" type="ORF">TCAL_08023</name>
</gene>
<evidence type="ECO:0000313" key="4">
    <source>
        <dbReference type="EMBL" id="TRY67868.1"/>
    </source>
</evidence>
<dbReference type="STRING" id="6832.A0A553NQZ3"/>
<feature type="domain" description="Ig-like" evidence="3">
    <location>
        <begin position="171"/>
        <end position="296"/>
    </location>
</feature>
<dbReference type="InterPro" id="IPR013106">
    <property type="entry name" value="Ig_V-set"/>
</dbReference>
<dbReference type="GO" id="GO:0032589">
    <property type="term" value="C:neuron projection membrane"/>
    <property type="evidence" value="ECO:0007669"/>
    <property type="project" value="TreeGrafter"/>
</dbReference>
<feature type="region of interest" description="Disordered" evidence="1">
    <location>
        <begin position="35"/>
        <end position="55"/>
    </location>
</feature>